<dbReference type="AlphaFoldDB" id="D7MD59"/>
<keyword evidence="3" id="KW-1185">Reference proteome</keyword>
<organism evidence="3">
    <name type="scientific">Arabidopsis lyrata subsp. lyrata</name>
    <name type="common">Lyre-leaved rock-cress</name>
    <dbReference type="NCBI Taxonomy" id="81972"/>
    <lineage>
        <taxon>Eukaryota</taxon>
        <taxon>Viridiplantae</taxon>
        <taxon>Streptophyta</taxon>
        <taxon>Embryophyta</taxon>
        <taxon>Tracheophyta</taxon>
        <taxon>Spermatophyta</taxon>
        <taxon>Magnoliopsida</taxon>
        <taxon>eudicotyledons</taxon>
        <taxon>Gunneridae</taxon>
        <taxon>Pentapetalae</taxon>
        <taxon>rosids</taxon>
        <taxon>malvids</taxon>
        <taxon>Brassicales</taxon>
        <taxon>Brassicaceae</taxon>
        <taxon>Camelineae</taxon>
        <taxon>Arabidopsis</taxon>
    </lineage>
</organism>
<sequence>MATRCLSVFLVAFMVAQAVTATRPVPAKNVGAGLDDQKTFGAFEVLAVV</sequence>
<proteinExistence type="predicted"/>
<dbReference type="Gramene" id="scaffold_701353.1">
    <property type="protein sequence ID" value="scaffold_701353.1"/>
    <property type="gene ID" value="scaffold_701353.1"/>
</dbReference>
<evidence type="ECO:0000313" key="2">
    <source>
        <dbReference type="EMBL" id="EFH45717.1"/>
    </source>
</evidence>
<keyword evidence="1" id="KW-0732">Signal</keyword>
<reference evidence="3" key="1">
    <citation type="journal article" date="2011" name="Nat. Genet.">
        <title>The Arabidopsis lyrata genome sequence and the basis of rapid genome size change.</title>
        <authorList>
            <person name="Hu T.T."/>
            <person name="Pattyn P."/>
            <person name="Bakker E.G."/>
            <person name="Cao J."/>
            <person name="Cheng J.-F."/>
            <person name="Clark R.M."/>
            <person name="Fahlgren N."/>
            <person name="Fawcett J.A."/>
            <person name="Grimwood J."/>
            <person name="Gundlach H."/>
            <person name="Haberer G."/>
            <person name="Hollister J.D."/>
            <person name="Ossowski S."/>
            <person name="Ottilar R.P."/>
            <person name="Salamov A.A."/>
            <person name="Schneeberger K."/>
            <person name="Spannagl M."/>
            <person name="Wang X."/>
            <person name="Yang L."/>
            <person name="Nasrallah M.E."/>
            <person name="Bergelson J."/>
            <person name="Carrington J.C."/>
            <person name="Gaut B.S."/>
            <person name="Schmutz J."/>
            <person name="Mayer K.F.X."/>
            <person name="Van de Peer Y."/>
            <person name="Grigoriev I.V."/>
            <person name="Nordborg M."/>
            <person name="Weigel D."/>
            <person name="Guo Y.-L."/>
        </authorList>
    </citation>
    <scope>NUCLEOTIDE SEQUENCE [LARGE SCALE GENOMIC DNA]</scope>
    <source>
        <strain evidence="3">cv. MN47</strain>
    </source>
</reference>
<evidence type="ECO:0000313" key="3">
    <source>
        <dbReference type="Proteomes" id="UP000008694"/>
    </source>
</evidence>
<dbReference type="Proteomes" id="UP000008694">
    <property type="component" value="Unassembled WGS sequence"/>
</dbReference>
<evidence type="ECO:0000256" key="1">
    <source>
        <dbReference type="SAM" id="SignalP"/>
    </source>
</evidence>
<protein>
    <submittedName>
        <fullName evidence="2">Uncharacterized protein</fullName>
    </submittedName>
</protein>
<gene>
    <name evidence="2" type="ORF">ARALYDRAFT_913611</name>
</gene>
<dbReference type="EMBL" id="GL348719">
    <property type="protein sequence ID" value="EFH45717.1"/>
    <property type="molecule type" value="Genomic_DNA"/>
</dbReference>
<name>D7MD59_ARALL</name>
<feature type="signal peptide" evidence="1">
    <location>
        <begin position="1"/>
        <end position="21"/>
    </location>
</feature>
<feature type="chain" id="PRO_5003103016" evidence="1">
    <location>
        <begin position="22"/>
        <end position="49"/>
    </location>
</feature>
<accession>D7MD59</accession>
<dbReference type="HOGENOM" id="CLU_3144756_0_0_1"/>